<dbReference type="PRINTS" id="PR00463">
    <property type="entry name" value="EP450I"/>
</dbReference>
<dbReference type="Pfam" id="PF00067">
    <property type="entry name" value="p450"/>
    <property type="match status" value="1"/>
</dbReference>
<organism evidence="11 12">
    <name type="scientific">Cerrena zonata</name>
    <dbReference type="NCBI Taxonomy" id="2478898"/>
    <lineage>
        <taxon>Eukaryota</taxon>
        <taxon>Fungi</taxon>
        <taxon>Dikarya</taxon>
        <taxon>Basidiomycota</taxon>
        <taxon>Agaricomycotina</taxon>
        <taxon>Agaricomycetes</taxon>
        <taxon>Polyporales</taxon>
        <taxon>Cerrenaceae</taxon>
        <taxon>Cerrena</taxon>
    </lineage>
</organism>
<sequence length="678" mass="76170">MSFSPELIAFLVAGITWILWRLSRNYVLRSPLDNIPGPAPASLIKGNLGQMYDRHGWNWLDGLGNDFNKVVKLTGLFGHRMLYVFDPVALNHILIKDAEDAYDHPEWSFQSTRNTVGPGLTGVHGAHHRRQRKMLNPVFSVKHLRSMTTIFYSVVHRMSNGIDSEVGNKATTIDIMEWLARGALELIGQGGLGISMDSLGDPTRNPLADSVKMMIPSIADLSELQFLFQYVKYLGPSWVKQTLVRLTPSPTIQRLRKAIYDVEAESKKILAGKRAGLKAGDEETVNEFTEKRDVMSILLQANMNASEIDRLPEDELVAQVSTFILAGTDTTSNALTAMMSILAQYPEVQNKLRAEILEAQARFGEDIPYDDLVALSYMDSFVRESLRLYSPATFITREAKKDFVLPVSEPVIGVNGAVMREILVPKGTTLYIAIRASNLDKRIWGEDALEFKPERWLTPLPTTVTEARIPGVYSNLMTFNGGGRSCIGFKFSQLEMKVVLNIMLGKFNISMAKQAKNILRSGNETHEVHHHLRIEDCILTVGITCIAFMALNISHLLPELLAKSFGHVCDLSIAEKSPYLWLCIMQVCKYWHDVTMSCPPLWSYIDLSICPLNIVELLLSRSGAVPLRIELIRNGFRDEDQHEIEDEAKLIIVLNHIHRISHLNFITGIPKTRGNHVI</sequence>
<keyword evidence="8 10" id="KW-0503">Monooxygenase</keyword>
<proteinExistence type="inferred from homology"/>
<gene>
    <name evidence="11" type="ORF">QCA50_015549</name>
</gene>
<dbReference type="InterPro" id="IPR036396">
    <property type="entry name" value="Cyt_P450_sf"/>
</dbReference>
<evidence type="ECO:0000256" key="2">
    <source>
        <dbReference type="ARBA" id="ARBA00005179"/>
    </source>
</evidence>
<evidence type="ECO:0000256" key="1">
    <source>
        <dbReference type="ARBA" id="ARBA00001971"/>
    </source>
</evidence>
<evidence type="ECO:0000313" key="11">
    <source>
        <dbReference type="EMBL" id="KAK7681457.1"/>
    </source>
</evidence>
<dbReference type="PROSITE" id="PS00086">
    <property type="entry name" value="CYTOCHROME_P450"/>
    <property type="match status" value="1"/>
</dbReference>
<evidence type="ECO:0000256" key="10">
    <source>
        <dbReference type="RuleBase" id="RU000461"/>
    </source>
</evidence>
<dbReference type="GO" id="GO:0005506">
    <property type="term" value="F:iron ion binding"/>
    <property type="evidence" value="ECO:0007669"/>
    <property type="project" value="InterPro"/>
</dbReference>
<evidence type="ECO:0000256" key="5">
    <source>
        <dbReference type="ARBA" id="ARBA00022723"/>
    </source>
</evidence>
<comment type="pathway">
    <text evidence="2">Secondary metabolite biosynthesis.</text>
</comment>
<evidence type="ECO:0000256" key="3">
    <source>
        <dbReference type="ARBA" id="ARBA00010617"/>
    </source>
</evidence>
<reference evidence="11 12" key="1">
    <citation type="submission" date="2022-09" db="EMBL/GenBank/DDBJ databases">
        <authorList>
            <person name="Palmer J.M."/>
        </authorList>
    </citation>
    <scope>NUCLEOTIDE SEQUENCE [LARGE SCALE GENOMIC DNA]</scope>
    <source>
        <strain evidence="11 12">DSM 7382</strain>
    </source>
</reference>
<dbReference type="PANTHER" id="PTHR24305">
    <property type="entry name" value="CYTOCHROME P450"/>
    <property type="match status" value="1"/>
</dbReference>
<dbReference type="PANTHER" id="PTHR24305:SF166">
    <property type="entry name" value="CYTOCHROME P450 12A4, MITOCHONDRIAL-RELATED"/>
    <property type="match status" value="1"/>
</dbReference>
<comment type="caution">
    <text evidence="11">The sequence shown here is derived from an EMBL/GenBank/DDBJ whole genome shotgun (WGS) entry which is preliminary data.</text>
</comment>
<dbReference type="SUPFAM" id="SSF48264">
    <property type="entry name" value="Cytochrome P450"/>
    <property type="match status" value="1"/>
</dbReference>
<protein>
    <recommendedName>
        <fullName evidence="13">Cytochrome P450</fullName>
    </recommendedName>
</protein>
<evidence type="ECO:0000256" key="7">
    <source>
        <dbReference type="ARBA" id="ARBA00023004"/>
    </source>
</evidence>
<dbReference type="InterPro" id="IPR001128">
    <property type="entry name" value="Cyt_P450"/>
</dbReference>
<dbReference type="PRINTS" id="PR00385">
    <property type="entry name" value="P450"/>
</dbReference>
<evidence type="ECO:0000256" key="8">
    <source>
        <dbReference type="ARBA" id="ARBA00023033"/>
    </source>
</evidence>
<evidence type="ECO:0000256" key="9">
    <source>
        <dbReference type="PIRSR" id="PIRSR602401-1"/>
    </source>
</evidence>
<keyword evidence="12" id="KW-1185">Reference proteome</keyword>
<dbReference type="EMBL" id="JASBNA010000041">
    <property type="protein sequence ID" value="KAK7681457.1"/>
    <property type="molecule type" value="Genomic_DNA"/>
</dbReference>
<comment type="cofactor">
    <cofactor evidence="1 9">
        <name>heme</name>
        <dbReference type="ChEBI" id="CHEBI:30413"/>
    </cofactor>
</comment>
<evidence type="ECO:0000313" key="12">
    <source>
        <dbReference type="Proteomes" id="UP001385951"/>
    </source>
</evidence>
<dbReference type="GO" id="GO:0020037">
    <property type="term" value="F:heme binding"/>
    <property type="evidence" value="ECO:0007669"/>
    <property type="project" value="InterPro"/>
</dbReference>
<comment type="similarity">
    <text evidence="3 10">Belongs to the cytochrome P450 family.</text>
</comment>
<dbReference type="GO" id="GO:0004497">
    <property type="term" value="F:monooxygenase activity"/>
    <property type="evidence" value="ECO:0007669"/>
    <property type="project" value="UniProtKB-KW"/>
</dbReference>
<dbReference type="Proteomes" id="UP001385951">
    <property type="component" value="Unassembled WGS sequence"/>
</dbReference>
<dbReference type="InterPro" id="IPR050121">
    <property type="entry name" value="Cytochrome_P450_monoxygenase"/>
</dbReference>
<evidence type="ECO:0008006" key="13">
    <source>
        <dbReference type="Google" id="ProtNLM"/>
    </source>
</evidence>
<keyword evidence="5 9" id="KW-0479">Metal-binding</keyword>
<name>A0AAW0FMR8_9APHY</name>
<feature type="binding site" description="axial binding residue" evidence="9">
    <location>
        <position position="486"/>
    </location>
    <ligand>
        <name>heme</name>
        <dbReference type="ChEBI" id="CHEBI:30413"/>
    </ligand>
    <ligandPart>
        <name>Fe</name>
        <dbReference type="ChEBI" id="CHEBI:18248"/>
    </ligandPart>
</feature>
<dbReference type="Gene3D" id="1.10.630.10">
    <property type="entry name" value="Cytochrome P450"/>
    <property type="match status" value="1"/>
</dbReference>
<dbReference type="InterPro" id="IPR017972">
    <property type="entry name" value="Cyt_P450_CS"/>
</dbReference>
<evidence type="ECO:0000256" key="4">
    <source>
        <dbReference type="ARBA" id="ARBA00022617"/>
    </source>
</evidence>
<dbReference type="AlphaFoldDB" id="A0AAW0FMR8"/>
<evidence type="ECO:0000256" key="6">
    <source>
        <dbReference type="ARBA" id="ARBA00023002"/>
    </source>
</evidence>
<keyword evidence="4 9" id="KW-0349">Heme</keyword>
<dbReference type="InterPro" id="IPR002401">
    <property type="entry name" value="Cyt_P450_E_grp-I"/>
</dbReference>
<accession>A0AAW0FMR8</accession>
<keyword evidence="6 10" id="KW-0560">Oxidoreductase</keyword>
<keyword evidence="7 9" id="KW-0408">Iron</keyword>
<dbReference type="GO" id="GO:0016705">
    <property type="term" value="F:oxidoreductase activity, acting on paired donors, with incorporation or reduction of molecular oxygen"/>
    <property type="evidence" value="ECO:0007669"/>
    <property type="project" value="InterPro"/>
</dbReference>